<accession>A0A165F709</accession>
<dbReference type="InterPro" id="IPR044053">
    <property type="entry name" value="AsaB-like"/>
</dbReference>
<protein>
    <recommendedName>
        <fullName evidence="4">Methyltransferase</fullName>
    </recommendedName>
</protein>
<dbReference type="InParanoid" id="A0A165F709"/>
<dbReference type="EMBL" id="KV427615">
    <property type="protein sequence ID" value="KZT08510.1"/>
    <property type="molecule type" value="Genomic_DNA"/>
</dbReference>
<dbReference type="PANTHER" id="PTHR34598:SF3">
    <property type="entry name" value="OXIDOREDUCTASE AN1597"/>
    <property type="match status" value="1"/>
</dbReference>
<evidence type="ECO:0000313" key="3">
    <source>
        <dbReference type="Proteomes" id="UP000076871"/>
    </source>
</evidence>
<evidence type="ECO:0000256" key="1">
    <source>
        <dbReference type="ARBA" id="ARBA00023604"/>
    </source>
</evidence>
<dbReference type="PANTHER" id="PTHR34598">
    <property type="entry name" value="BLL6449 PROTEIN"/>
    <property type="match status" value="1"/>
</dbReference>
<dbReference type="Proteomes" id="UP000076871">
    <property type="component" value="Unassembled WGS sequence"/>
</dbReference>
<sequence length="280" mass="31944">MSSAEPDKVSATLMYYSPPLDGSKPYNNINADSSTGKLKRNYGDEPHEVEIENLRGREDSVTLDTAGFQFFRRASSHKDFTDDRAIEAEYYPESIALVKELMGASRVVPFDHTIRRRRPGEVDDAPNKRQPVPLVHVDQTTASAIARVHRHLPPTDAPVLVRRRFQIINLWRPIKYAAYDWPLALCDYRSVDPKADLVPVTLVYPDREGETLGVKYNPSHRWKYLRGMEPDELVLIKCFDSKTDDGTALLTPHTAFPDPSTPEDAPYRESIELRLLVFYD</sequence>
<dbReference type="STRING" id="1314785.A0A165F709"/>
<reference evidence="2 3" key="1">
    <citation type="journal article" date="2016" name="Mol. Biol. Evol.">
        <title>Comparative Genomics of Early-Diverging Mushroom-Forming Fungi Provides Insights into the Origins of Lignocellulose Decay Capabilities.</title>
        <authorList>
            <person name="Nagy L.G."/>
            <person name="Riley R."/>
            <person name="Tritt A."/>
            <person name="Adam C."/>
            <person name="Daum C."/>
            <person name="Floudas D."/>
            <person name="Sun H."/>
            <person name="Yadav J.S."/>
            <person name="Pangilinan J."/>
            <person name="Larsson K.H."/>
            <person name="Matsuura K."/>
            <person name="Barry K."/>
            <person name="Labutti K."/>
            <person name="Kuo R."/>
            <person name="Ohm R.A."/>
            <person name="Bhattacharya S.S."/>
            <person name="Shirouzu T."/>
            <person name="Yoshinaga Y."/>
            <person name="Martin F.M."/>
            <person name="Grigoriev I.V."/>
            <person name="Hibbett D.S."/>
        </authorList>
    </citation>
    <scope>NUCLEOTIDE SEQUENCE [LARGE SCALE GENOMIC DNA]</scope>
    <source>
        <strain evidence="2 3">93-53</strain>
    </source>
</reference>
<dbReference type="RefSeq" id="XP_040766250.1">
    <property type="nucleotide sequence ID" value="XM_040906320.1"/>
</dbReference>
<dbReference type="AlphaFoldDB" id="A0A165F709"/>
<dbReference type="NCBIfam" id="NF041278">
    <property type="entry name" value="CmcJ_NvfI_EfuI"/>
    <property type="match status" value="1"/>
</dbReference>
<organism evidence="2 3">
    <name type="scientific">Laetiporus sulphureus 93-53</name>
    <dbReference type="NCBI Taxonomy" id="1314785"/>
    <lineage>
        <taxon>Eukaryota</taxon>
        <taxon>Fungi</taxon>
        <taxon>Dikarya</taxon>
        <taxon>Basidiomycota</taxon>
        <taxon>Agaricomycotina</taxon>
        <taxon>Agaricomycetes</taxon>
        <taxon>Polyporales</taxon>
        <taxon>Laetiporus</taxon>
    </lineage>
</organism>
<comment type="similarity">
    <text evidence="1">Belongs to the asaB hydroxylase/desaturase family.</text>
</comment>
<dbReference type="OrthoDB" id="412788at2759"/>
<proteinExistence type="inferred from homology"/>
<name>A0A165F709_9APHY</name>
<dbReference type="GeneID" id="63823349"/>
<gene>
    <name evidence="2" type="ORF">LAESUDRAFT_69777</name>
</gene>
<evidence type="ECO:0000313" key="2">
    <source>
        <dbReference type="EMBL" id="KZT08510.1"/>
    </source>
</evidence>
<dbReference type="GO" id="GO:0016491">
    <property type="term" value="F:oxidoreductase activity"/>
    <property type="evidence" value="ECO:0007669"/>
    <property type="project" value="InterPro"/>
</dbReference>
<keyword evidence="3" id="KW-1185">Reference proteome</keyword>
<evidence type="ECO:0008006" key="4">
    <source>
        <dbReference type="Google" id="ProtNLM"/>
    </source>
</evidence>